<dbReference type="InterPro" id="IPR052513">
    <property type="entry name" value="Thioester_dehydratase-like"/>
</dbReference>
<evidence type="ECO:0000259" key="1">
    <source>
        <dbReference type="Pfam" id="PF01796"/>
    </source>
</evidence>
<dbReference type="InterPro" id="IPR012340">
    <property type="entry name" value="NA-bd_OB-fold"/>
</dbReference>
<dbReference type="InterPro" id="IPR002878">
    <property type="entry name" value="ChsH2_C"/>
</dbReference>
<evidence type="ECO:0000259" key="2">
    <source>
        <dbReference type="Pfam" id="PF12172"/>
    </source>
</evidence>
<proteinExistence type="predicted"/>
<dbReference type="RefSeq" id="WP_246321493.1">
    <property type="nucleotide sequence ID" value="NZ_JACBZR010000001.1"/>
</dbReference>
<dbReference type="Pfam" id="PF01796">
    <property type="entry name" value="OB_ChsH2_C"/>
    <property type="match status" value="1"/>
</dbReference>
<dbReference type="Proteomes" id="UP000564496">
    <property type="component" value="Unassembled WGS sequence"/>
</dbReference>
<dbReference type="PANTHER" id="PTHR34075">
    <property type="entry name" value="BLR3430 PROTEIN"/>
    <property type="match status" value="1"/>
</dbReference>
<evidence type="ECO:0000313" key="3">
    <source>
        <dbReference type="EMBL" id="NYI78347.1"/>
    </source>
</evidence>
<dbReference type="PANTHER" id="PTHR34075:SF5">
    <property type="entry name" value="BLR3430 PROTEIN"/>
    <property type="match status" value="1"/>
</dbReference>
<protein>
    <recommendedName>
        <fullName evidence="5">DNA-binding protein</fullName>
    </recommendedName>
</protein>
<dbReference type="Pfam" id="PF12172">
    <property type="entry name" value="zf-ChsH2"/>
    <property type="match status" value="1"/>
</dbReference>
<dbReference type="SUPFAM" id="SSF50249">
    <property type="entry name" value="Nucleic acid-binding proteins"/>
    <property type="match status" value="1"/>
</dbReference>
<accession>A0A7Z0DMR8</accession>
<evidence type="ECO:0000313" key="4">
    <source>
        <dbReference type="Proteomes" id="UP000564496"/>
    </source>
</evidence>
<evidence type="ECO:0008006" key="5">
    <source>
        <dbReference type="Google" id="ProtNLM"/>
    </source>
</evidence>
<name>A0A7Z0DMR8_9ACTN</name>
<sequence>MTEPQGRMLPEVTPDSREFWTGGLENELRINRCQECRQWIHPPVGACWKCRSRDVSPEVASGRARVAAYSINHHPWFPAFPPPYAVAMVELEEQEGLRLTTCLVDVDVDAVEVGMPVEVVFDQQGDVALPMFRPVTA</sequence>
<feature type="domain" description="ChsH2 rubredoxin-like zinc ribbon" evidence="2">
    <location>
        <begin position="20"/>
        <end position="55"/>
    </location>
</feature>
<reference evidence="3 4" key="1">
    <citation type="submission" date="2020-07" db="EMBL/GenBank/DDBJ databases">
        <title>Sequencing the genomes of 1000 actinobacteria strains.</title>
        <authorList>
            <person name="Klenk H.-P."/>
        </authorList>
    </citation>
    <scope>NUCLEOTIDE SEQUENCE [LARGE SCALE GENOMIC DNA]</scope>
    <source>
        <strain evidence="3 4">DSM 26487</strain>
    </source>
</reference>
<organism evidence="3 4">
    <name type="scientific">Nocardioides panzhihuensis</name>
    <dbReference type="NCBI Taxonomy" id="860243"/>
    <lineage>
        <taxon>Bacteria</taxon>
        <taxon>Bacillati</taxon>
        <taxon>Actinomycetota</taxon>
        <taxon>Actinomycetes</taxon>
        <taxon>Propionibacteriales</taxon>
        <taxon>Nocardioidaceae</taxon>
        <taxon>Nocardioides</taxon>
    </lineage>
</organism>
<dbReference type="EMBL" id="JACBZR010000001">
    <property type="protein sequence ID" value="NYI78347.1"/>
    <property type="molecule type" value="Genomic_DNA"/>
</dbReference>
<dbReference type="InterPro" id="IPR022002">
    <property type="entry name" value="ChsH2_Znr"/>
</dbReference>
<dbReference type="AlphaFoldDB" id="A0A7Z0DMR8"/>
<keyword evidence="4" id="KW-1185">Reference proteome</keyword>
<dbReference type="Gene3D" id="6.10.30.10">
    <property type="match status" value="1"/>
</dbReference>
<comment type="caution">
    <text evidence="3">The sequence shown here is derived from an EMBL/GenBank/DDBJ whole genome shotgun (WGS) entry which is preliminary data.</text>
</comment>
<feature type="domain" description="ChsH2 C-terminal OB-fold" evidence="1">
    <location>
        <begin position="60"/>
        <end position="122"/>
    </location>
</feature>
<gene>
    <name evidence="3" type="ORF">BJ988_002995</name>
</gene>